<dbReference type="SUPFAM" id="SSF52058">
    <property type="entry name" value="L domain-like"/>
    <property type="match status" value="1"/>
</dbReference>
<name>A0A453ND95_AEGTS</name>
<dbReference type="PANTHER" id="PTHR48065">
    <property type="entry name" value="OS10G0469600 PROTEIN"/>
    <property type="match status" value="1"/>
</dbReference>
<evidence type="ECO:0000256" key="6">
    <source>
        <dbReference type="ARBA" id="ARBA00023136"/>
    </source>
</evidence>
<reference evidence="8" key="3">
    <citation type="journal article" date="2017" name="Nature">
        <title>Genome sequence of the progenitor of the wheat D genome Aegilops tauschii.</title>
        <authorList>
            <person name="Luo M.C."/>
            <person name="Gu Y.Q."/>
            <person name="Puiu D."/>
            <person name="Wang H."/>
            <person name="Twardziok S.O."/>
            <person name="Deal K.R."/>
            <person name="Huo N."/>
            <person name="Zhu T."/>
            <person name="Wang L."/>
            <person name="Wang Y."/>
            <person name="McGuire P.E."/>
            <person name="Liu S."/>
            <person name="Long H."/>
            <person name="Ramasamy R.K."/>
            <person name="Rodriguez J.C."/>
            <person name="Van S.L."/>
            <person name="Yuan L."/>
            <person name="Wang Z."/>
            <person name="Xia Z."/>
            <person name="Xiao L."/>
            <person name="Anderson O.D."/>
            <person name="Ouyang S."/>
            <person name="Liang Y."/>
            <person name="Zimin A.V."/>
            <person name="Pertea G."/>
            <person name="Qi P."/>
            <person name="Bennetzen J.L."/>
            <person name="Dai X."/>
            <person name="Dawson M.W."/>
            <person name="Muller H.G."/>
            <person name="Kugler K."/>
            <person name="Rivarola-Duarte L."/>
            <person name="Spannagl M."/>
            <person name="Mayer K.F.X."/>
            <person name="Lu F.H."/>
            <person name="Bevan M.W."/>
            <person name="Leroy P."/>
            <person name="Li P."/>
            <person name="You F.M."/>
            <person name="Sun Q."/>
            <person name="Liu Z."/>
            <person name="Lyons E."/>
            <person name="Wicker T."/>
            <person name="Salzberg S.L."/>
            <person name="Devos K.M."/>
            <person name="Dvorak J."/>
        </authorList>
    </citation>
    <scope>NUCLEOTIDE SEQUENCE [LARGE SCALE GENOMIC DNA]</scope>
    <source>
        <strain evidence="8">cv. AL8/78</strain>
    </source>
</reference>
<dbReference type="InterPro" id="IPR001611">
    <property type="entry name" value="Leu-rich_rpt"/>
</dbReference>
<protein>
    <recommendedName>
        <fullName evidence="10">LRR receptor-like serine/threonine-protein kinase</fullName>
    </recommendedName>
</protein>
<dbReference type="Gene3D" id="3.80.10.10">
    <property type="entry name" value="Ribonuclease Inhibitor"/>
    <property type="match status" value="1"/>
</dbReference>
<evidence type="ECO:0000256" key="4">
    <source>
        <dbReference type="ARBA" id="ARBA00022614"/>
    </source>
</evidence>
<evidence type="ECO:0008006" key="10">
    <source>
        <dbReference type="Google" id="ProtNLM"/>
    </source>
</evidence>
<keyword evidence="5" id="KW-0677">Repeat</keyword>
<dbReference type="Pfam" id="PF00560">
    <property type="entry name" value="LRR_1"/>
    <property type="match status" value="6"/>
</dbReference>
<reference evidence="9" key="1">
    <citation type="journal article" date="2014" name="Science">
        <title>Ancient hybridizations among the ancestral genomes of bread wheat.</title>
        <authorList>
            <consortium name="International Wheat Genome Sequencing Consortium,"/>
            <person name="Marcussen T."/>
            <person name="Sandve S.R."/>
            <person name="Heier L."/>
            <person name="Spannagl M."/>
            <person name="Pfeifer M."/>
            <person name="Jakobsen K.S."/>
            <person name="Wulff B.B."/>
            <person name="Steuernagel B."/>
            <person name="Mayer K.F."/>
            <person name="Olsen O.A."/>
        </authorList>
    </citation>
    <scope>NUCLEOTIDE SEQUENCE [LARGE SCALE GENOMIC DNA]</scope>
    <source>
        <strain evidence="9">cv. AL8/78</strain>
    </source>
</reference>
<dbReference type="Proteomes" id="UP000015105">
    <property type="component" value="Chromosome 6D"/>
</dbReference>
<keyword evidence="9" id="KW-1185">Reference proteome</keyword>
<reference evidence="9" key="2">
    <citation type="journal article" date="2017" name="Nat. Plants">
        <title>The Aegilops tauschii genome reveals multiple impacts of transposons.</title>
        <authorList>
            <person name="Zhao G."/>
            <person name="Zou C."/>
            <person name="Li K."/>
            <person name="Wang K."/>
            <person name="Li T."/>
            <person name="Gao L."/>
            <person name="Zhang X."/>
            <person name="Wang H."/>
            <person name="Yang Z."/>
            <person name="Liu X."/>
            <person name="Jiang W."/>
            <person name="Mao L."/>
            <person name="Kong X."/>
            <person name="Jiao Y."/>
            <person name="Jia J."/>
        </authorList>
    </citation>
    <scope>NUCLEOTIDE SEQUENCE [LARGE SCALE GENOMIC DNA]</scope>
    <source>
        <strain evidence="9">cv. AL8/78</strain>
    </source>
</reference>
<keyword evidence="3" id="KW-1003">Cell membrane</keyword>
<keyword evidence="7" id="KW-1133">Transmembrane helix</keyword>
<comment type="subcellular location">
    <subcellularLocation>
        <location evidence="1">Cell membrane</location>
    </subcellularLocation>
</comment>
<dbReference type="InterPro" id="IPR032675">
    <property type="entry name" value="LRR_dom_sf"/>
</dbReference>
<dbReference type="AlphaFoldDB" id="A0A453ND95"/>
<dbReference type="PROSITE" id="PS51450">
    <property type="entry name" value="LRR"/>
    <property type="match status" value="1"/>
</dbReference>
<comment type="similarity">
    <text evidence="2">Belongs to the RLP family.</text>
</comment>
<keyword evidence="7" id="KW-0812">Transmembrane</keyword>
<organism evidence="8 9">
    <name type="scientific">Aegilops tauschii subsp. strangulata</name>
    <name type="common">Goatgrass</name>
    <dbReference type="NCBI Taxonomy" id="200361"/>
    <lineage>
        <taxon>Eukaryota</taxon>
        <taxon>Viridiplantae</taxon>
        <taxon>Streptophyta</taxon>
        <taxon>Embryophyta</taxon>
        <taxon>Tracheophyta</taxon>
        <taxon>Spermatophyta</taxon>
        <taxon>Magnoliopsida</taxon>
        <taxon>Liliopsida</taxon>
        <taxon>Poales</taxon>
        <taxon>Poaceae</taxon>
        <taxon>BOP clade</taxon>
        <taxon>Pooideae</taxon>
        <taxon>Triticodae</taxon>
        <taxon>Triticeae</taxon>
        <taxon>Triticinae</taxon>
        <taxon>Aegilops</taxon>
    </lineage>
</organism>
<dbReference type="FunFam" id="3.80.10.10:FF:000213">
    <property type="entry name" value="Tyrosine-sulfated glycopeptide receptor 1"/>
    <property type="match status" value="1"/>
</dbReference>
<dbReference type="PANTHER" id="PTHR48065:SF69">
    <property type="entry name" value="OS07G0466500 PROTEIN"/>
    <property type="match status" value="1"/>
</dbReference>
<evidence type="ECO:0000256" key="2">
    <source>
        <dbReference type="ARBA" id="ARBA00009592"/>
    </source>
</evidence>
<evidence type="ECO:0000256" key="3">
    <source>
        <dbReference type="ARBA" id="ARBA00022475"/>
    </source>
</evidence>
<keyword evidence="4" id="KW-0433">Leucine-rich repeat</keyword>
<evidence type="ECO:0000313" key="8">
    <source>
        <dbReference type="EnsemblPlants" id="AET6Gv20328700.9"/>
    </source>
</evidence>
<evidence type="ECO:0000256" key="7">
    <source>
        <dbReference type="SAM" id="Phobius"/>
    </source>
</evidence>
<dbReference type="EnsemblPlants" id="AET6Gv20328700.9">
    <property type="protein sequence ID" value="AET6Gv20328700.9"/>
    <property type="gene ID" value="AET6Gv20328700"/>
</dbReference>
<dbReference type="Gramene" id="AET6Gv20328700.9">
    <property type="protein sequence ID" value="AET6Gv20328700.9"/>
    <property type="gene ID" value="AET6Gv20328700"/>
</dbReference>
<evidence type="ECO:0000313" key="9">
    <source>
        <dbReference type="Proteomes" id="UP000015105"/>
    </source>
</evidence>
<feature type="transmembrane region" description="Helical" evidence="7">
    <location>
        <begin position="325"/>
        <end position="350"/>
    </location>
</feature>
<reference evidence="8" key="5">
    <citation type="journal article" date="2021" name="G3 (Bethesda)">
        <title>Aegilops tauschii genome assembly Aet v5.0 features greater sequence contiguity and improved annotation.</title>
        <authorList>
            <person name="Wang L."/>
            <person name="Zhu T."/>
            <person name="Rodriguez J.C."/>
            <person name="Deal K.R."/>
            <person name="Dubcovsky J."/>
            <person name="McGuire P.E."/>
            <person name="Lux T."/>
            <person name="Spannagl M."/>
            <person name="Mayer K.F.X."/>
            <person name="Baldrich P."/>
            <person name="Meyers B.C."/>
            <person name="Huo N."/>
            <person name="Gu Y.Q."/>
            <person name="Zhou H."/>
            <person name="Devos K.M."/>
            <person name="Bennetzen J.L."/>
            <person name="Unver T."/>
            <person name="Budak H."/>
            <person name="Gulick P.J."/>
            <person name="Galiba G."/>
            <person name="Kalapos B."/>
            <person name="Nelson D.R."/>
            <person name="Li P."/>
            <person name="You F.M."/>
            <person name="Luo M.C."/>
            <person name="Dvorak J."/>
        </authorList>
    </citation>
    <scope>NUCLEOTIDE SEQUENCE [LARGE SCALE GENOMIC DNA]</scope>
    <source>
        <strain evidence="8">cv. AL8/78</strain>
    </source>
</reference>
<sequence length="356" mass="38711">MEELPSSTPARPLQVLNISSNLFTGAFLSTWQVMNNLVVLNASNNSFSGQIPSHFCSSSSLLAVVELCYNQFTGSIPPGLGNCSMLRVLKAGHNNLRGALPNELFDASLLEYLSLPDNHLDGKLDGAQIIKLRNLANLNLGGNNFSGEIPTALMEMPMLNSDKIAPRLDPRAFELPVYATPSRQYRITSAFPKVLNLGNNKFTGVIPEEIGQLNSLVILNFSSNSLSGEIPRQLCDLINLRVLDLSSNHLTGIIPSAMKNLHFLSAFNISHNDLEGKIPDGVQLSTFPNSSFEGNPKLCGHILHRICDSTEGPSGFRKHWSKKSIMAITFGVFFGGTAILFVLGGLLATFKHTSFI</sequence>
<evidence type="ECO:0000256" key="5">
    <source>
        <dbReference type="ARBA" id="ARBA00022737"/>
    </source>
</evidence>
<evidence type="ECO:0000256" key="1">
    <source>
        <dbReference type="ARBA" id="ARBA00004236"/>
    </source>
</evidence>
<dbReference type="GO" id="GO:0005886">
    <property type="term" value="C:plasma membrane"/>
    <property type="evidence" value="ECO:0007669"/>
    <property type="project" value="UniProtKB-SubCell"/>
</dbReference>
<proteinExistence type="inferred from homology"/>
<keyword evidence="6 7" id="KW-0472">Membrane</keyword>
<accession>A0A453ND95</accession>
<reference evidence="8" key="4">
    <citation type="submission" date="2019-03" db="UniProtKB">
        <authorList>
            <consortium name="EnsemblPlants"/>
        </authorList>
    </citation>
    <scope>IDENTIFICATION</scope>
</reference>